<sequence>MQLVRVLPATKVAHLERDNARILCLKVPQRWKSPIDISPHADAAREAILSWFAQLGCSTAELERAERFDIGGYVGIPFPNLDLDQTTRIGKYLALWLLWDDVHVEELSSGWRIDAAAVLAGRQPANPSRFDAGWWQLMQEFRTRRSPAWIRRVCEVMKQWSDMAADEAKLEFRRRESGALPRFTEQLEMRIATIGMYGTACLLEEIHDDEPPASFYTHPIVQMLQYLSGKIVGLGNDMFSLAKDSVQGQLNLASTLMLESSVGVRDALATLVRLHDEAVAQFDQLAAQLWPWASMVYPGAQRWVQDLRVASLGFSLWESQAPRYTAHQIVEDGQVLAPRFTFFDSAPLEPGAPAPVVGLVG</sequence>
<comment type="caution">
    <text evidence="1">The sequence shown here is derived from an EMBL/GenBank/DDBJ whole genome shotgun (WGS) entry which is preliminary data.</text>
</comment>
<dbReference type="InterPro" id="IPR034686">
    <property type="entry name" value="Terpene_cyclase-like_2"/>
</dbReference>
<proteinExistence type="predicted"/>
<dbReference type="GO" id="GO:0010333">
    <property type="term" value="F:terpene synthase activity"/>
    <property type="evidence" value="ECO:0007669"/>
    <property type="project" value="InterPro"/>
</dbReference>
<gene>
    <name evidence="1" type="ORF">DB30_02374</name>
</gene>
<reference evidence="1 2" key="1">
    <citation type="submission" date="2014-12" db="EMBL/GenBank/DDBJ databases">
        <title>Genome assembly of Enhygromyxa salina DSM 15201.</title>
        <authorList>
            <person name="Sharma G."/>
            <person name="Subramanian S."/>
        </authorList>
    </citation>
    <scope>NUCLEOTIDE SEQUENCE [LARGE SCALE GENOMIC DNA]</scope>
    <source>
        <strain evidence="1 2">DSM 15201</strain>
    </source>
</reference>
<evidence type="ECO:0000313" key="2">
    <source>
        <dbReference type="Proteomes" id="UP000031599"/>
    </source>
</evidence>
<dbReference type="AlphaFoldDB" id="A0A0C1Z2X1"/>
<evidence type="ECO:0000313" key="1">
    <source>
        <dbReference type="EMBL" id="KIG11874.1"/>
    </source>
</evidence>
<dbReference type="InterPro" id="IPR008949">
    <property type="entry name" value="Isoprenoid_synthase_dom_sf"/>
</dbReference>
<dbReference type="SFLD" id="SFLDS00005">
    <property type="entry name" value="Isoprenoid_Synthase_Type_I"/>
    <property type="match status" value="1"/>
</dbReference>
<dbReference type="SFLD" id="SFLDG01020">
    <property type="entry name" value="Terpene_Cyclase_Like_2"/>
    <property type="match status" value="1"/>
</dbReference>
<dbReference type="EMBL" id="JMCC02000170">
    <property type="protein sequence ID" value="KIG11874.1"/>
    <property type="molecule type" value="Genomic_DNA"/>
</dbReference>
<accession>A0A0C1Z2X1</accession>
<dbReference type="Pfam" id="PF19086">
    <property type="entry name" value="Terpene_syn_C_2"/>
    <property type="match status" value="1"/>
</dbReference>
<name>A0A0C1Z2X1_9BACT</name>
<dbReference type="SUPFAM" id="SSF48576">
    <property type="entry name" value="Terpenoid synthases"/>
    <property type="match status" value="1"/>
</dbReference>
<protein>
    <submittedName>
        <fullName evidence="1">Pentalenene synthase</fullName>
    </submittedName>
</protein>
<dbReference type="Proteomes" id="UP000031599">
    <property type="component" value="Unassembled WGS sequence"/>
</dbReference>
<dbReference type="Gene3D" id="1.10.600.10">
    <property type="entry name" value="Farnesyl Diphosphate Synthase"/>
    <property type="match status" value="1"/>
</dbReference>
<dbReference type="RefSeq" id="WP_052558924.1">
    <property type="nucleotide sequence ID" value="NZ_JMCC02000170.1"/>
</dbReference>
<organism evidence="1 2">
    <name type="scientific">Enhygromyxa salina</name>
    <dbReference type="NCBI Taxonomy" id="215803"/>
    <lineage>
        <taxon>Bacteria</taxon>
        <taxon>Pseudomonadati</taxon>
        <taxon>Myxococcota</taxon>
        <taxon>Polyangia</taxon>
        <taxon>Nannocystales</taxon>
        <taxon>Nannocystaceae</taxon>
        <taxon>Enhygromyxa</taxon>
    </lineage>
</organism>